<proteinExistence type="predicted"/>
<comment type="caution">
    <text evidence="1">The sequence shown here is derived from an EMBL/GenBank/DDBJ whole genome shotgun (WGS) entry which is preliminary data.</text>
</comment>
<evidence type="ECO:0000313" key="2">
    <source>
        <dbReference type="Proteomes" id="UP000192328"/>
    </source>
</evidence>
<protein>
    <submittedName>
        <fullName evidence="1">Magnesium chelatase family protein</fullName>
    </submittedName>
</protein>
<dbReference type="Proteomes" id="UP000192328">
    <property type="component" value="Unassembled WGS sequence"/>
</dbReference>
<sequence length="516" mass="56314">MREVMARTVSFGVSGVSGFQVNVEVFGIDSMPGMEIIGLPDTSVRESKDRVNAAIINSGREMKARRITVNLAPADMKKEGPSFDLPIAVGIMIVVGAMEPDPHIDMDKTALFGELSLDGSVQPINGALPMVISAKENGIHTVILPEKNAREVSCIQGIRILPVNHLKQVIHWFEGTGTIAEQEQISFETLKNEAVPAMDMAQIKGQKGARRAVEVAAAGGHNMLMIGVPGSGKTMLARCIPGILPPMSFEESLETTRIHSICGRLPAGSGLMVTRPFCAPHHNASVASLIGGGQDAKPGEVSLAHNGVLFLDELPEFSRGALESLRQPLEDGIVSVARVKRQAQYQSSFMLVAAMNPCPCGFYGSNRRTCRCTPPEIRRYLDRVSGPLLDRIDLQIEVDSVPVNEINDAVPSESSAQVAERVRKAREIQLERYRGTGRHCNAQLTNTEVSRYCTPDAEGLRLLNMAVDSMHLSMRAYQRILKVSRTIADLAGEETISSVHIAEAVQYRELDQKYWR</sequence>
<keyword evidence="2" id="KW-1185">Reference proteome</keyword>
<dbReference type="EMBL" id="FWXZ01000001">
    <property type="protein sequence ID" value="SMC40039.1"/>
    <property type="molecule type" value="Genomic_DNA"/>
</dbReference>
<reference evidence="1" key="1">
    <citation type="submission" date="2017-04" db="EMBL/GenBank/DDBJ databases">
        <authorList>
            <person name="Varghese N."/>
            <person name="Submissions S."/>
        </authorList>
    </citation>
    <scope>NUCLEOTIDE SEQUENCE</scope>
    <source>
        <strain evidence="1">WTE2008</strain>
    </source>
</reference>
<name>A0AC61PIW8_9FIRM</name>
<organism evidence="1 2">
    <name type="scientific">Aristaeella lactis</name>
    <dbReference type="NCBI Taxonomy" id="3046383"/>
    <lineage>
        <taxon>Bacteria</taxon>
        <taxon>Bacillati</taxon>
        <taxon>Bacillota</taxon>
        <taxon>Clostridia</taxon>
        <taxon>Eubacteriales</taxon>
        <taxon>Aristaeellaceae</taxon>
        <taxon>Aristaeella</taxon>
    </lineage>
</organism>
<accession>A0AC61PIW8</accession>
<evidence type="ECO:0000313" key="1">
    <source>
        <dbReference type="EMBL" id="SMC40039.1"/>
    </source>
</evidence>
<gene>
    <name evidence="1" type="ORF">SAMN06297397_0647</name>
</gene>